<feature type="compositionally biased region" description="Polar residues" evidence="1">
    <location>
        <begin position="74"/>
        <end position="91"/>
    </location>
</feature>
<feature type="compositionally biased region" description="Polar residues" evidence="1">
    <location>
        <begin position="300"/>
        <end position="319"/>
    </location>
</feature>
<evidence type="ECO:0000313" key="2">
    <source>
        <dbReference type="EMBL" id="CEK64515.1"/>
    </source>
</evidence>
<reference evidence="2" key="1">
    <citation type="submission" date="2014-12" db="EMBL/GenBank/DDBJ databases">
        <title>Insight into the proteome of Arion vulgaris.</title>
        <authorList>
            <person name="Aradska J."/>
            <person name="Bulat T."/>
            <person name="Smidak R."/>
            <person name="Sarate P."/>
            <person name="Gangsoo J."/>
            <person name="Sialana F."/>
            <person name="Bilban M."/>
            <person name="Lubec G."/>
        </authorList>
    </citation>
    <scope>NUCLEOTIDE SEQUENCE</scope>
    <source>
        <tissue evidence="2">Skin</tissue>
    </source>
</reference>
<feature type="region of interest" description="Disordered" evidence="1">
    <location>
        <begin position="219"/>
        <end position="319"/>
    </location>
</feature>
<accession>A0A0B6ZA07</accession>
<gene>
    <name evidence="2" type="primary">ORF52009</name>
</gene>
<protein>
    <submittedName>
        <fullName evidence="2">Uncharacterized protein</fullName>
    </submittedName>
</protein>
<feature type="non-terminal residue" evidence="2">
    <location>
        <position position="1"/>
    </location>
</feature>
<name>A0A0B6ZA07_9EUPU</name>
<sequence length="319" mass="34711">SLLSFFDRILLPHDKNKSPSEKSVCVNGELNKNNDVSPTVLNVAGDDVLETQKSPDTSKAETVVNKPSVEKISSPLTPTAAGNSSQGSKSIAETPRNRIRSIFFKSKAQNPDTEKIIHEEKEMNCKIITTAGAVRNKSAENFPKARPMSAFVDRELDSSEDVDRRPSIRPKSLYDVPYGDLILESDAEVFADFEKSKFHSKNNERTTNTSSCSCCHEVTAAHDPKSGPNSGKNSTTEKSSSELNSISVVTSSEQPARPTTLPNVVTTRISRSPKLDELSSITSLSESDSSSSERRKAGQLNVTQSCQWSGQTDDNCAVP</sequence>
<feature type="non-terminal residue" evidence="2">
    <location>
        <position position="319"/>
    </location>
</feature>
<feature type="compositionally biased region" description="Polar residues" evidence="1">
    <location>
        <begin position="260"/>
        <end position="270"/>
    </location>
</feature>
<feature type="region of interest" description="Disordered" evidence="1">
    <location>
        <begin position="49"/>
        <end position="92"/>
    </location>
</feature>
<dbReference type="AlphaFoldDB" id="A0A0B6ZA07"/>
<dbReference type="EMBL" id="HACG01017650">
    <property type="protein sequence ID" value="CEK64515.1"/>
    <property type="molecule type" value="Transcribed_RNA"/>
</dbReference>
<proteinExistence type="predicted"/>
<organism evidence="2">
    <name type="scientific">Arion vulgaris</name>
    <dbReference type="NCBI Taxonomy" id="1028688"/>
    <lineage>
        <taxon>Eukaryota</taxon>
        <taxon>Metazoa</taxon>
        <taxon>Spiralia</taxon>
        <taxon>Lophotrochozoa</taxon>
        <taxon>Mollusca</taxon>
        <taxon>Gastropoda</taxon>
        <taxon>Heterobranchia</taxon>
        <taxon>Euthyneura</taxon>
        <taxon>Panpulmonata</taxon>
        <taxon>Eupulmonata</taxon>
        <taxon>Stylommatophora</taxon>
        <taxon>Helicina</taxon>
        <taxon>Arionoidea</taxon>
        <taxon>Arionidae</taxon>
        <taxon>Arion</taxon>
    </lineage>
</organism>
<feature type="compositionally biased region" description="Low complexity" evidence="1">
    <location>
        <begin position="278"/>
        <end position="290"/>
    </location>
</feature>
<evidence type="ECO:0000256" key="1">
    <source>
        <dbReference type="SAM" id="MobiDB-lite"/>
    </source>
</evidence>
<feature type="compositionally biased region" description="Polar residues" evidence="1">
    <location>
        <begin position="227"/>
        <end position="254"/>
    </location>
</feature>